<feature type="region of interest" description="Disordered" evidence="2">
    <location>
        <begin position="619"/>
        <end position="668"/>
    </location>
</feature>
<organism evidence="4 5">
    <name type="scientific">Hypholoma sublateritium (strain FD-334 SS-4)</name>
    <dbReference type="NCBI Taxonomy" id="945553"/>
    <lineage>
        <taxon>Eukaryota</taxon>
        <taxon>Fungi</taxon>
        <taxon>Dikarya</taxon>
        <taxon>Basidiomycota</taxon>
        <taxon>Agaricomycotina</taxon>
        <taxon>Agaricomycetes</taxon>
        <taxon>Agaricomycetidae</taxon>
        <taxon>Agaricales</taxon>
        <taxon>Agaricineae</taxon>
        <taxon>Strophariaceae</taxon>
        <taxon>Hypholoma</taxon>
    </lineage>
</organism>
<evidence type="ECO:0000313" key="4">
    <source>
        <dbReference type="EMBL" id="KJA20683.1"/>
    </source>
</evidence>
<feature type="non-terminal residue" evidence="4">
    <location>
        <position position="668"/>
    </location>
</feature>
<dbReference type="InterPro" id="IPR013087">
    <property type="entry name" value="Znf_C2H2_type"/>
</dbReference>
<feature type="compositionally biased region" description="Basic residues" evidence="2">
    <location>
        <begin position="650"/>
        <end position="668"/>
    </location>
</feature>
<keyword evidence="1" id="KW-0479">Metal-binding</keyword>
<dbReference type="AlphaFoldDB" id="A0A0D2MBC2"/>
<sequence>MSPLHITFAMLYEISFMDDPVGEEERRTGTKDADGPRSARTVRKKKQQVVKVGDMDVARGTDGMFPCGLCLKKYESAYSLQRHYADTHNMRTVSATASSSLIPRTSAPRSHTPARLFIAPRIPSERSSPSPSESGSPNVPATRIPRPISRLPSRSETKPPPSIVAAALHLPARDFHMASPLVMHPMGRPLTTPSLEPRRKAHVDTQTHPQFNRTSDDDMMITPPRTSPQPAMPRKPDEIDVALYDITPDEGTVIHDSGYNFPAIGIIINTVFKVVICMECGEALDPVSICAHTRQHNPHNRPMPTIVEDLRERYGIVAPNELSYATQKVYPVFGIPIEPNLLHFCGKCHRGYNSVDSLRGHQSSGSRCEVPFAQRSSYLSYGQKLTKEWALNIRGRTSPVAAPSPHPWPPSSAAALFRGLPPPWPPTPVASPLRGRPHPWPPPLVASHEPWPPHGPSLPHGPWPPPPVASHEPWPLPSKVCRCSLSVAASDPWPAPSPWPRPQHMGAPCMYALRDPWPPPHSSPTISSPPSRSTTTLTQLTAATLFVVVAGAAALDVIAAARVPTSLSPPTSALPPLTLLPALAVVIPAAAVCPALLNVAAHAPAPAVFPPLRRLSPPPVPPSLPHSTTMTSPVPPRCPPLHRPLTERARRQRPSRRCHPRRQRRPSR</sequence>
<feature type="region of interest" description="Disordered" evidence="2">
    <location>
        <begin position="22"/>
        <end position="44"/>
    </location>
</feature>
<accession>A0A0D2MBC2</accession>
<gene>
    <name evidence="4" type="ORF">HYPSUDRAFT_203652</name>
</gene>
<protein>
    <recommendedName>
        <fullName evidence="3">C2H2-type domain-containing protein</fullName>
    </recommendedName>
</protein>
<evidence type="ECO:0000313" key="5">
    <source>
        <dbReference type="Proteomes" id="UP000054270"/>
    </source>
</evidence>
<dbReference type="PROSITE" id="PS50157">
    <property type="entry name" value="ZINC_FINGER_C2H2_2"/>
    <property type="match status" value="1"/>
</dbReference>
<name>A0A0D2MBC2_HYPSF</name>
<keyword evidence="1" id="KW-0862">Zinc</keyword>
<dbReference type="EMBL" id="KN817565">
    <property type="protein sequence ID" value="KJA20683.1"/>
    <property type="molecule type" value="Genomic_DNA"/>
</dbReference>
<keyword evidence="1" id="KW-0863">Zinc-finger</keyword>
<feature type="compositionally biased region" description="Basic and acidic residues" evidence="2">
    <location>
        <begin position="23"/>
        <end position="37"/>
    </location>
</feature>
<reference evidence="5" key="1">
    <citation type="submission" date="2014-04" db="EMBL/GenBank/DDBJ databases">
        <title>Evolutionary Origins and Diversification of the Mycorrhizal Mutualists.</title>
        <authorList>
            <consortium name="DOE Joint Genome Institute"/>
            <consortium name="Mycorrhizal Genomics Consortium"/>
            <person name="Kohler A."/>
            <person name="Kuo A."/>
            <person name="Nagy L.G."/>
            <person name="Floudas D."/>
            <person name="Copeland A."/>
            <person name="Barry K.W."/>
            <person name="Cichocki N."/>
            <person name="Veneault-Fourrey C."/>
            <person name="LaButti K."/>
            <person name="Lindquist E.A."/>
            <person name="Lipzen A."/>
            <person name="Lundell T."/>
            <person name="Morin E."/>
            <person name="Murat C."/>
            <person name="Riley R."/>
            <person name="Ohm R."/>
            <person name="Sun H."/>
            <person name="Tunlid A."/>
            <person name="Henrissat B."/>
            <person name="Grigoriev I.V."/>
            <person name="Hibbett D.S."/>
            <person name="Martin F."/>
        </authorList>
    </citation>
    <scope>NUCLEOTIDE SEQUENCE [LARGE SCALE GENOMIC DNA]</scope>
    <source>
        <strain evidence="5">FD-334 SS-4</strain>
    </source>
</reference>
<keyword evidence="5" id="KW-1185">Reference proteome</keyword>
<evidence type="ECO:0000256" key="2">
    <source>
        <dbReference type="SAM" id="MobiDB-lite"/>
    </source>
</evidence>
<dbReference type="STRING" id="945553.A0A0D2MBC2"/>
<dbReference type="SMART" id="SM00355">
    <property type="entry name" value="ZnF_C2H2"/>
    <property type="match status" value="3"/>
</dbReference>
<feature type="compositionally biased region" description="Low complexity" evidence="2">
    <location>
        <begin position="120"/>
        <end position="154"/>
    </location>
</feature>
<dbReference type="OrthoDB" id="2507344at2759"/>
<feature type="compositionally biased region" description="Pro residues" evidence="2">
    <location>
        <begin position="633"/>
        <end position="642"/>
    </location>
</feature>
<dbReference type="Proteomes" id="UP000054270">
    <property type="component" value="Unassembled WGS sequence"/>
</dbReference>
<evidence type="ECO:0000256" key="1">
    <source>
        <dbReference type="PROSITE-ProRule" id="PRU00042"/>
    </source>
</evidence>
<proteinExistence type="predicted"/>
<feature type="domain" description="C2H2-type" evidence="3">
    <location>
        <begin position="65"/>
        <end position="93"/>
    </location>
</feature>
<dbReference type="PROSITE" id="PS00028">
    <property type="entry name" value="ZINC_FINGER_C2H2_1"/>
    <property type="match status" value="1"/>
</dbReference>
<evidence type="ECO:0000259" key="3">
    <source>
        <dbReference type="PROSITE" id="PS50157"/>
    </source>
</evidence>
<feature type="region of interest" description="Disordered" evidence="2">
    <location>
        <begin position="119"/>
        <end position="161"/>
    </location>
</feature>
<dbReference type="GO" id="GO:0008270">
    <property type="term" value="F:zinc ion binding"/>
    <property type="evidence" value="ECO:0007669"/>
    <property type="project" value="UniProtKB-KW"/>
</dbReference>